<gene>
    <name evidence="2" type="ORF">A3J93_01965</name>
</gene>
<evidence type="ECO:0000313" key="2">
    <source>
        <dbReference type="EMBL" id="OGH88266.1"/>
    </source>
</evidence>
<sequence length="90" mass="10217">MGLNDWRRPSERPKNKHGIRMLDEKQHEPRPKGRKEKRNGSRPRPSVDGRMSEPKFVSPPVLARAPYCGVCGQDGHEWGACRPTPQEGTC</sequence>
<protein>
    <submittedName>
        <fullName evidence="2">Uncharacterized protein</fullName>
    </submittedName>
</protein>
<comment type="caution">
    <text evidence="2">The sequence shown here is derived from an EMBL/GenBank/DDBJ whole genome shotgun (WGS) entry which is preliminary data.</text>
</comment>
<evidence type="ECO:0000256" key="1">
    <source>
        <dbReference type="SAM" id="MobiDB-lite"/>
    </source>
</evidence>
<dbReference type="STRING" id="1798704.A3J93_01965"/>
<dbReference type="Proteomes" id="UP000177907">
    <property type="component" value="Unassembled WGS sequence"/>
</dbReference>
<name>A0A1F6NWE6_9BACT</name>
<evidence type="ECO:0000313" key="3">
    <source>
        <dbReference type="Proteomes" id="UP000177907"/>
    </source>
</evidence>
<organism evidence="2 3">
    <name type="scientific">Candidatus Magasanikbacteria bacterium RIFOXYC2_FULL_42_28</name>
    <dbReference type="NCBI Taxonomy" id="1798704"/>
    <lineage>
        <taxon>Bacteria</taxon>
        <taxon>Candidatus Magasanikiibacteriota</taxon>
    </lineage>
</organism>
<feature type="compositionally biased region" description="Basic residues" evidence="1">
    <location>
        <begin position="32"/>
        <end position="41"/>
    </location>
</feature>
<reference evidence="2 3" key="1">
    <citation type="journal article" date="2016" name="Nat. Commun.">
        <title>Thousands of microbial genomes shed light on interconnected biogeochemical processes in an aquifer system.</title>
        <authorList>
            <person name="Anantharaman K."/>
            <person name="Brown C.T."/>
            <person name="Hug L.A."/>
            <person name="Sharon I."/>
            <person name="Castelle C.J."/>
            <person name="Probst A.J."/>
            <person name="Thomas B.C."/>
            <person name="Singh A."/>
            <person name="Wilkins M.J."/>
            <person name="Karaoz U."/>
            <person name="Brodie E.L."/>
            <person name="Williams K.H."/>
            <person name="Hubbard S.S."/>
            <person name="Banfield J.F."/>
        </authorList>
    </citation>
    <scope>NUCLEOTIDE SEQUENCE [LARGE SCALE GENOMIC DNA]</scope>
</reference>
<dbReference type="EMBL" id="MFQZ01000004">
    <property type="protein sequence ID" value="OGH88266.1"/>
    <property type="molecule type" value="Genomic_DNA"/>
</dbReference>
<feature type="compositionally biased region" description="Basic and acidic residues" evidence="1">
    <location>
        <begin position="1"/>
        <end position="13"/>
    </location>
</feature>
<feature type="region of interest" description="Disordered" evidence="1">
    <location>
        <begin position="1"/>
        <end position="59"/>
    </location>
</feature>
<feature type="compositionally biased region" description="Basic and acidic residues" evidence="1">
    <location>
        <begin position="20"/>
        <end position="31"/>
    </location>
</feature>
<proteinExistence type="predicted"/>
<dbReference type="AlphaFoldDB" id="A0A1F6NWE6"/>
<accession>A0A1F6NWE6</accession>